<dbReference type="InterPro" id="IPR008322">
    <property type="entry name" value="UPF0261"/>
</dbReference>
<feature type="domain" description="UPF0261" evidence="2">
    <location>
        <begin position="194"/>
        <end position="409"/>
    </location>
</feature>
<dbReference type="Gene3D" id="3.40.50.12030">
    <property type="entry name" value="Uncharacterised protein family UPF0261, NC domain"/>
    <property type="match status" value="1"/>
</dbReference>
<keyword evidence="3" id="KW-0547">Nucleotide-binding</keyword>
<dbReference type="Pfam" id="PF06792">
    <property type="entry name" value="UPF0261"/>
    <property type="match status" value="1"/>
</dbReference>
<dbReference type="NCBIfam" id="NF002674">
    <property type="entry name" value="PRK02399.1-2"/>
    <property type="match status" value="1"/>
</dbReference>
<evidence type="ECO:0000313" key="3">
    <source>
        <dbReference type="EMBL" id="MBY5960142.1"/>
    </source>
</evidence>
<evidence type="ECO:0000259" key="1">
    <source>
        <dbReference type="Pfam" id="PF06792"/>
    </source>
</evidence>
<keyword evidence="4" id="KW-1185">Reference proteome</keyword>
<evidence type="ECO:0000259" key="2">
    <source>
        <dbReference type="Pfam" id="PF23189"/>
    </source>
</evidence>
<evidence type="ECO:0000313" key="4">
    <source>
        <dbReference type="Proteomes" id="UP000753961"/>
    </source>
</evidence>
<feature type="domain" description="UPF0261" evidence="1">
    <location>
        <begin position="10"/>
        <end position="186"/>
    </location>
</feature>
<dbReference type="PANTHER" id="PTHR31862:SF1">
    <property type="entry name" value="UPF0261 DOMAIN PROTEIN (AFU_ORTHOLOGUE AFUA_1G10120)"/>
    <property type="match status" value="1"/>
</dbReference>
<dbReference type="Proteomes" id="UP000753961">
    <property type="component" value="Unassembled WGS sequence"/>
</dbReference>
<dbReference type="PANTHER" id="PTHR31862">
    <property type="entry name" value="UPF0261 DOMAIN PROTEIN (AFU_ORTHOLOGUE AFUA_1G10120)"/>
    <property type="match status" value="1"/>
</dbReference>
<dbReference type="PIRSF" id="PIRSF033271">
    <property type="entry name" value="UCP033271"/>
    <property type="match status" value="1"/>
</dbReference>
<dbReference type="EMBL" id="JAHVHU010000024">
    <property type="protein sequence ID" value="MBY5960142.1"/>
    <property type="molecule type" value="Genomic_DNA"/>
</dbReference>
<dbReference type="RefSeq" id="WP_222581692.1">
    <property type="nucleotide sequence ID" value="NZ_JAHVHU010000024.1"/>
</dbReference>
<dbReference type="CDD" id="cd15488">
    <property type="entry name" value="Tm-1-like"/>
    <property type="match status" value="1"/>
</dbReference>
<name>A0A953HQY4_9BACT</name>
<keyword evidence="3" id="KW-0067">ATP-binding</keyword>
<dbReference type="GO" id="GO:0005524">
    <property type="term" value="F:ATP binding"/>
    <property type="evidence" value="ECO:0007669"/>
    <property type="project" value="UniProtKB-KW"/>
</dbReference>
<gene>
    <name evidence="3" type="ORF">KUV50_18460</name>
</gene>
<dbReference type="AlphaFoldDB" id="A0A953HQY4"/>
<dbReference type="InterPro" id="IPR056778">
    <property type="entry name" value="UPF0261_C"/>
</dbReference>
<organism evidence="3 4">
    <name type="scientific">Membranihabitans marinus</name>
    <dbReference type="NCBI Taxonomy" id="1227546"/>
    <lineage>
        <taxon>Bacteria</taxon>
        <taxon>Pseudomonadati</taxon>
        <taxon>Bacteroidota</taxon>
        <taxon>Saprospiria</taxon>
        <taxon>Saprospirales</taxon>
        <taxon>Saprospiraceae</taxon>
        <taxon>Membranihabitans</taxon>
    </lineage>
</organism>
<dbReference type="InterPro" id="IPR044122">
    <property type="entry name" value="UPF0261_N"/>
</dbReference>
<proteinExistence type="predicted"/>
<dbReference type="Pfam" id="PF23189">
    <property type="entry name" value="UPF0261_C"/>
    <property type="match status" value="1"/>
</dbReference>
<protein>
    <submittedName>
        <fullName evidence="3">Tm-1-like ATP-binding domain-containing protein</fullName>
    </submittedName>
</protein>
<reference evidence="3" key="1">
    <citation type="submission" date="2021-06" db="EMBL/GenBank/DDBJ databases">
        <title>44 bacteria genomes isolated from Dapeng, Shenzhen.</title>
        <authorList>
            <person name="Zheng W."/>
            <person name="Yu S."/>
            <person name="Huang Y."/>
        </authorList>
    </citation>
    <scope>NUCLEOTIDE SEQUENCE</scope>
    <source>
        <strain evidence="3">DP5N28-2</strain>
    </source>
</reference>
<sequence>MQCKTIKNEPRVIMAGTFDTKGAEFDYLHACLTQHNLDVISINLGVYKSKVGFAVQYDSPMVAQKGGRSLDDLHSLNDRGKALEIMSTGAVRIVNELKSRGEKMDGIISMGGGGGTYMGLQVMQKVPFGVPKLCISTLATKDLSAHIGHKDITLMPSIVDLAGLNSISRSVIRRGASALAGMIRSSNTVRADKKKSIAISVFGNTTNCVEKCSELLQEKNYEVLSFHAVGSGGKTMESLIEEDFFEGVLDITTTELADELCGGICSAGPDRLTAASAMNLPQVVAPGCLDMVNFGSMATVPDKYKDRQLYSWAPDVTLMRTNEAENRELGKIIAEKLNKARAPVTILLPLGGLSKIGGTGEVFYKPEIDRILFDAIKENVKDAITVKEINENINTPEFAKMAVNALLSMLELESEILEENN</sequence>
<dbReference type="InterPro" id="IPR051353">
    <property type="entry name" value="Tobamovirus_resist_UPF0261"/>
</dbReference>
<comment type="caution">
    <text evidence="3">The sequence shown here is derived from an EMBL/GenBank/DDBJ whole genome shotgun (WGS) entry which is preliminary data.</text>
</comment>
<dbReference type="Gene3D" id="3.40.50.12020">
    <property type="entry name" value="Uncharacterised protein family UPF0261, NN domain"/>
    <property type="match status" value="1"/>
</dbReference>
<accession>A0A953HQY4</accession>